<dbReference type="Pfam" id="PF10672">
    <property type="entry name" value="Methyltrans_SAM"/>
    <property type="match status" value="1"/>
</dbReference>
<sequence>MTKMITLRVDQSFLADLKRGYPLILKEAVVNTDMLREEGELIRLVDRANRYLATGYYGNQNKGIGWVLTTKEHEEIDGAFFKTKLKTALDHRADFFEDSQTTAFRVFNGEGDGIGGLTIDYFDGYYMVSWYSDGIYSFKQYIYDALAELVEFKAIYEKKRFDTKGQYIEQDDFVMGEPGDFPIIIKENGMNFAVNLNDGAMTGIFLDQRDVRRTIRDYYAEDTNMLNTFSYTGAFSVAAALGGAKETTSVDLAKRSLAKTIEQFSVNGIDYEAQNIKVMDVFDYFKYAVRHNMKYDLVVLDPPSFARSKKMTFSTAKDYPKLLMDAISITEKNGIIVASTNNASFGMKKFKTFIDKAFKDSNTRYKIVEQSSLPKDFRANRDFPEFNYLKVVFIKKLNK</sequence>
<dbReference type="InterPro" id="IPR036974">
    <property type="entry name" value="PUA_sf"/>
</dbReference>
<evidence type="ECO:0008006" key="8">
    <source>
        <dbReference type="Google" id="ProtNLM"/>
    </source>
</evidence>
<dbReference type="SUPFAM" id="SSF88697">
    <property type="entry name" value="PUA domain-like"/>
    <property type="match status" value="1"/>
</dbReference>
<dbReference type="RefSeq" id="WP_038180594.1">
    <property type="nucleotide sequence ID" value="NZ_ASQA01000009.1"/>
</dbReference>
<dbReference type="Proteomes" id="UP000019062">
    <property type="component" value="Unassembled WGS sequence"/>
</dbReference>
<dbReference type="CDD" id="cd02440">
    <property type="entry name" value="AdoMet_MTases"/>
    <property type="match status" value="1"/>
</dbReference>
<dbReference type="Gene3D" id="3.40.50.150">
    <property type="entry name" value="Vaccinia Virus protein VP39"/>
    <property type="match status" value="1"/>
</dbReference>
<dbReference type="PANTHER" id="PTHR43042">
    <property type="entry name" value="SAM-DEPENDENT METHYLTRANSFERASE"/>
    <property type="match status" value="1"/>
</dbReference>
<dbReference type="GO" id="GO:0003723">
    <property type="term" value="F:RNA binding"/>
    <property type="evidence" value="ECO:0007669"/>
    <property type="project" value="InterPro"/>
</dbReference>
<gene>
    <name evidence="6" type="ORF">C176_04828</name>
</gene>
<keyword evidence="3" id="KW-0949">S-adenosyl-L-methionine</keyword>
<dbReference type="Gene3D" id="2.30.130.10">
    <property type="entry name" value="PUA domain"/>
    <property type="match status" value="1"/>
</dbReference>
<dbReference type="PANTHER" id="PTHR43042:SF3">
    <property type="entry name" value="RIBOSOMAL RNA LARGE SUBUNIT METHYLTRANSFERASE YWBD-RELATED"/>
    <property type="match status" value="1"/>
</dbReference>
<dbReference type="Gene3D" id="3.30.750.80">
    <property type="entry name" value="RNA methyltransferase domain (HRMD) like"/>
    <property type="match status" value="1"/>
</dbReference>
<feature type="domain" description="RlmI-like PUA" evidence="5">
    <location>
        <begin position="8"/>
        <end position="69"/>
    </location>
</feature>
<evidence type="ECO:0000259" key="5">
    <source>
        <dbReference type="Pfam" id="PF17785"/>
    </source>
</evidence>
<accession>W4F3M6</accession>
<protein>
    <recommendedName>
        <fullName evidence="8">Methyltransferase</fullName>
    </recommendedName>
</protein>
<feature type="domain" description="S-adenosylmethionine-dependent methyltransferase" evidence="4">
    <location>
        <begin position="172"/>
        <end position="348"/>
    </location>
</feature>
<dbReference type="InterPro" id="IPR015947">
    <property type="entry name" value="PUA-like_sf"/>
</dbReference>
<dbReference type="CDD" id="cd21153">
    <property type="entry name" value="PUA_RlmI"/>
    <property type="match status" value="1"/>
</dbReference>
<keyword evidence="1" id="KW-0489">Methyltransferase</keyword>
<evidence type="ECO:0000259" key="4">
    <source>
        <dbReference type="Pfam" id="PF10672"/>
    </source>
</evidence>
<dbReference type="InterPro" id="IPR029063">
    <property type="entry name" value="SAM-dependent_MTases_sf"/>
</dbReference>
<dbReference type="EMBL" id="ASQA01000009">
    <property type="protein sequence ID" value="ETT87448.1"/>
    <property type="molecule type" value="Genomic_DNA"/>
</dbReference>
<evidence type="ECO:0000256" key="1">
    <source>
        <dbReference type="ARBA" id="ARBA00022603"/>
    </source>
</evidence>
<dbReference type="GO" id="GO:0032259">
    <property type="term" value="P:methylation"/>
    <property type="evidence" value="ECO:0007669"/>
    <property type="project" value="UniProtKB-KW"/>
</dbReference>
<evidence type="ECO:0000313" key="6">
    <source>
        <dbReference type="EMBL" id="ETT87448.1"/>
    </source>
</evidence>
<dbReference type="InterPro" id="IPR041532">
    <property type="entry name" value="RlmI-like_PUA"/>
</dbReference>
<evidence type="ECO:0000256" key="2">
    <source>
        <dbReference type="ARBA" id="ARBA00022679"/>
    </source>
</evidence>
<dbReference type="PATRIC" id="fig|1227360.4.peg.977"/>
<keyword evidence="7" id="KW-1185">Reference proteome</keyword>
<comment type="caution">
    <text evidence="6">The sequence shown here is derived from an EMBL/GenBank/DDBJ whole genome shotgun (WGS) entry which is preliminary data.</text>
</comment>
<name>W4F3M6_9BACL</name>
<evidence type="ECO:0000256" key="3">
    <source>
        <dbReference type="ARBA" id="ARBA00022691"/>
    </source>
</evidence>
<dbReference type="AlphaFoldDB" id="W4F3M6"/>
<dbReference type="CDD" id="cd11572">
    <property type="entry name" value="RlmI_M_like"/>
    <property type="match status" value="1"/>
</dbReference>
<dbReference type="SUPFAM" id="SSF53335">
    <property type="entry name" value="S-adenosyl-L-methionine-dependent methyltransferases"/>
    <property type="match status" value="1"/>
</dbReference>
<keyword evidence="2" id="KW-0808">Transferase</keyword>
<reference evidence="6 7" key="1">
    <citation type="journal article" date="2014" name="BMC Genomics">
        <title>Genomic comparison of sporeforming bacilli isolated from milk.</title>
        <authorList>
            <person name="Moreno Switt A.I."/>
            <person name="Andrus A.D."/>
            <person name="Ranieri M.L."/>
            <person name="Orsi R.H."/>
            <person name="Ivy R."/>
            <person name="den Bakker H.C."/>
            <person name="Martin N.H."/>
            <person name="Wiedmann M."/>
            <person name="Boor K.J."/>
        </authorList>
    </citation>
    <scope>NUCLEOTIDE SEQUENCE [LARGE SCALE GENOMIC DNA]</scope>
    <source>
        <strain evidence="6 7">FSL R5-213</strain>
    </source>
</reference>
<dbReference type="eggNOG" id="COG1092">
    <property type="taxonomic scope" value="Bacteria"/>
</dbReference>
<dbReference type="InterPro" id="IPR019614">
    <property type="entry name" value="SAM-dep_methyl-trfase"/>
</dbReference>
<proteinExistence type="predicted"/>
<dbReference type="GO" id="GO:0008168">
    <property type="term" value="F:methyltransferase activity"/>
    <property type="evidence" value="ECO:0007669"/>
    <property type="project" value="UniProtKB-KW"/>
</dbReference>
<dbReference type="Pfam" id="PF17785">
    <property type="entry name" value="PUA_3"/>
    <property type="match status" value="1"/>
</dbReference>
<evidence type="ECO:0000313" key="7">
    <source>
        <dbReference type="Proteomes" id="UP000019062"/>
    </source>
</evidence>
<organism evidence="6 7">
    <name type="scientific">Viridibacillus arenosi FSL R5-213</name>
    <dbReference type="NCBI Taxonomy" id="1227360"/>
    <lineage>
        <taxon>Bacteria</taxon>
        <taxon>Bacillati</taxon>
        <taxon>Bacillota</taxon>
        <taxon>Bacilli</taxon>
        <taxon>Bacillales</taxon>
        <taxon>Caryophanaceae</taxon>
        <taxon>Viridibacillus</taxon>
    </lineage>
</organism>